<dbReference type="CDD" id="cd05233">
    <property type="entry name" value="SDR_c"/>
    <property type="match status" value="1"/>
</dbReference>
<proteinExistence type="inferred from homology"/>
<dbReference type="FunFam" id="3.40.50.720:FF:000084">
    <property type="entry name" value="Short-chain dehydrogenase reductase"/>
    <property type="match status" value="1"/>
</dbReference>
<dbReference type="InterPro" id="IPR036291">
    <property type="entry name" value="NAD(P)-bd_dom_sf"/>
</dbReference>
<dbReference type="Pfam" id="PF13561">
    <property type="entry name" value="adh_short_C2"/>
    <property type="match status" value="1"/>
</dbReference>
<evidence type="ECO:0000256" key="2">
    <source>
        <dbReference type="ARBA" id="ARBA00023002"/>
    </source>
</evidence>
<name>A0A061JW57_STUST</name>
<dbReference type="PROSITE" id="PS00061">
    <property type="entry name" value="ADH_SHORT"/>
    <property type="match status" value="1"/>
</dbReference>
<organism evidence="3 4">
    <name type="scientific">Stutzerimonas stutzeri KOS6</name>
    <dbReference type="NCBI Taxonomy" id="1218352"/>
    <lineage>
        <taxon>Bacteria</taxon>
        <taxon>Pseudomonadati</taxon>
        <taxon>Pseudomonadota</taxon>
        <taxon>Gammaproteobacteria</taxon>
        <taxon>Pseudomonadales</taxon>
        <taxon>Pseudomonadaceae</taxon>
        <taxon>Stutzerimonas</taxon>
    </lineage>
</organism>
<dbReference type="RefSeq" id="WP_003295927.1">
    <property type="nucleotide sequence ID" value="NZ_KK020675.1"/>
</dbReference>
<dbReference type="PRINTS" id="PR00081">
    <property type="entry name" value="GDHRDH"/>
</dbReference>
<dbReference type="SMR" id="A0A061JW57"/>
<keyword evidence="2" id="KW-0560">Oxidoreductase</keyword>
<dbReference type="Gene3D" id="3.40.50.720">
    <property type="entry name" value="NAD(P)-binding Rossmann-like Domain"/>
    <property type="match status" value="1"/>
</dbReference>
<dbReference type="EMBL" id="AMCZ02000002">
    <property type="protein sequence ID" value="EWC42804.1"/>
    <property type="molecule type" value="Genomic_DNA"/>
</dbReference>
<dbReference type="eggNOG" id="COG1028">
    <property type="taxonomic scope" value="Bacteria"/>
</dbReference>
<accession>A0A061JW57</accession>
<evidence type="ECO:0000313" key="4">
    <source>
        <dbReference type="Proteomes" id="UP000026923"/>
    </source>
</evidence>
<dbReference type="PANTHER" id="PTHR42760">
    <property type="entry name" value="SHORT-CHAIN DEHYDROGENASES/REDUCTASES FAMILY MEMBER"/>
    <property type="match status" value="1"/>
</dbReference>
<comment type="caution">
    <text evidence="3">The sequence shown here is derived from an EMBL/GenBank/DDBJ whole genome shotgun (WGS) entry which is preliminary data.</text>
</comment>
<dbReference type="HOGENOM" id="CLU_010194_1_0_6"/>
<comment type="similarity">
    <text evidence="1">Belongs to the short-chain dehydrogenases/reductases (SDR) family.</text>
</comment>
<reference evidence="3 4" key="1">
    <citation type="journal article" date="2013" name="Genome Announc.">
        <title>Draft Genome of the Nitrogen-Fixing Bacterium Pseudomonas stutzeri Strain KOS6 Isolated from Industrial Hydrocarbon Sludge.</title>
        <authorList>
            <person name="Grigoryeva T.V."/>
            <person name="Laikov A.V."/>
            <person name="Naumova R.P."/>
            <person name="Manolov A.I."/>
            <person name="Larin A.K."/>
            <person name="Karpova I.Y."/>
            <person name="Semashko T.A."/>
            <person name="Alexeev D.G."/>
            <person name="Kostryukova E.S."/>
            <person name="Muller R."/>
            <person name="Govorun V.M."/>
        </authorList>
    </citation>
    <scope>NUCLEOTIDE SEQUENCE [LARGE SCALE GENOMIC DNA]</scope>
    <source>
        <strain evidence="3 4">KOS6</strain>
    </source>
</reference>
<dbReference type="GO" id="GO:0016616">
    <property type="term" value="F:oxidoreductase activity, acting on the CH-OH group of donors, NAD or NADP as acceptor"/>
    <property type="evidence" value="ECO:0007669"/>
    <property type="project" value="TreeGrafter"/>
</dbReference>
<dbReference type="SUPFAM" id="SSF51735">
    <property type="entry name" value="NAD(P)-binding Rossmann-fold domains"/>
    <property type="match status" value="1"/>
</dbReference>
<dbReference type="GO" id="GO:0006633">
    <property type="term" value="P:fatty acid biosynthetic process"/>
    <property type="evidence" value="ECO:0007669"/>
    <property type="project" value="TreeGrafter"/>
</dbReference>
<evidence type="ECO:0000313" key="3">
    <source>
        <dbReference type="EMBL" id="EWC42804.1"/>
    </source>
</evidence>
<dbReference type="GO" id="GO:0048038">
    <property type="term" value="F:quinone binding"/>
    <property type="evidence" value="ECO:0007669"/>
    <property type="project" value="TreeGrafter"/>
</dbReference>
<dbReference type="Proteomes" id="UP000026923">
    <property type="component" value="Unassembled WGS sequence"/>
</dbReference>
<dbReference type="AlphaFoldDB" id="A0A061JW57"/>
<gene>
    <name evidence="3" type="ORF">B597_002415</name>
</gene>
<dbReference type="OrthoDB" id="7301144at2"/>
<dbReference type="PANTHER" id="PTHR42760:SF133">
    <property type="entry name" value="3-OXOACYL-[ACYL-CARRIER-PROTEIN] REDUCTASE"/>
    <property type="match status" value="1"/>
</dbReference>
<dbReference type="InterPro" id="IPR002347">
    <property type="entry name" value="SDR_fam"/>
</dbReference>
<evidence type="ECO:0000256" key="1">
    <source>
        <dbReference type="ARBA" id="ARBA00006484"/>
    </source>
</evidence>
<dbReference type="PRINTS" id="PR00080">
    <property type="entry name" value="SDRFAMILY"/>
</dbReference>
<sequence length="252" mass="26410">MNRMKDKVVIITGAAQGIGATYARALAAEGARIVIADVLDGSSLVAELEGMGSAAMALKTDVSDESSAAAMAAAAMERFGQIDVLVNNAAIYASLKMKGFEDIDLAEWDKVMAVNVRGPFICARAVAPYMKQRGYGRIINISSGTPFKGTPNLLHYVTSKGAVLALTRALARELGDYGISVNTLAPGLVLSEGVVANAEMRERLTAPVIASRAIKRDQMPGDLIGPLLFLACDDSAFMTGETVVVDGGSVMH</sequence>
<protein>
    <submittedName>
        <fullName evidence="3">Dehydrogenase</fullName>
    </submittedName>
</protein>
<dbReference type="InterPro" id="IPR020904">
    <property type="entry name" value="Sc_DH/Rdtase_CS"/>
</dbReference>